<evidence type="ECO:0000259" key="13">
    <source>
        <dbReference type="PROSITE" id="PS52040"/>
    </source>
</evidence>
<keyword evidence="5 9" id="KW-0799">Topoisomerase</keyword>
<keyword evidence="6 9" id="KW-0238">DNA-binding</keyword>
<evidence type="ECO:0000256" key="10">
    <source>
        <dbReference type="PROSITE-ProRule" id="PRU01384"/>
    </source>
</evidence>
<dbReference type="NCBIfam" id="NF004044">
    <property type="entry name" value="PRK05561.1"/>
    <property type="match status" value="1"/>
</dbReference>
<evidence type="ECO:0000313" key="14">
    <source>
        <dbReference type="EMBL" id="QBN20287.1"/>
    </source>
</evidence>
<evidence type="ECO:0000256" key="8">
    <source>
        <dbReference type="ARBA" id="ARBA00063644"/>
    </source>
</evidence>
<dbReference type="Pfam" id="PF00521">
    <property type="entry name" value="DNA_topoisoIV"/>
    <property type="match status" value="1"/>
</dbReference>
<feature type="short sequence motif" description="GyrA-box" evidence="9">
    <location>
        <begin position="523"/>
        <end position="529"/>
    </location>
</feature>
<dbReference type="InterPro" id="IPR005743">
    <property type="entry name" value="GyrA"/>
</dbReference>
<dbReference type="SMART" id="SM00434">
    <property type="entry name" value="TOP4c"/>
    <property type="match status" value="1"/>
</dbReference>
<dbReference type="CDD" id="cd00187">
    <property type="entry name" value="TOP4c"/>
    <property type="match status" value="1"/>
</dbReference>
<dbReference type="PANTHER" id="PTHR43493:SF5">
    <property type="entry name" value="DNA GYRASE SUBUNIT A, CHLOROPLASTIC_MITOCHONDRIAL"/>
    <property type="match status" value="1"/>
</dbReference>
<evidence type="ECO:0000256" key="12">
    <source>
        <dbReference type="SAM" id="MobiDB-lite"/>
    </source>
</evidence>
<evidence type="ECO:0000256" key="5">
    <source>
        <dbReference type="ARBA" id="ARBA00023029"/>
    </source>
</evidence>
<dbReference type="GO" id="GO:0034335">
    <property type="term" value="F:DNA negative supercoiling activity"/>
    <property type="evidence" value="ECO:0007669"/>
    <property type="project" value="UniProtKB-ARBA"/>
</dbReference>
<feature type="compositionally biased region" description="Acidic residues" evidence="12">
    <location>
        <begin position="849"/>
        <end position="883"/>
    </location>
</feature>
<reference evidence="15" key="1">
    <citation type="submission" date="2019-03" db="EMBL/GenBank/DDBJ databases">
        <title>Flavobacterium sp.</title>
        <authorList>
            <person name="Kim H."/>
        </authorList>
    </citation>
    <scope>NUCLEOTIDE SEQUENCE [LARGE SCALE GENOMIC DNA]</scope>
    <source>
        <strain evidence="15">GS13</strain>
    </source>
</reference>
<dbReference type="InterPro" id="IPR035516">
    <property type="entry name" value="Gyrase/topoIV_suA_C"/>
</dbReference>
<dbReference type="FunFam" id="1.10.268.10:FF:000001">
    <property type="entry name" value="DNA gyrase subunit A"/>
    <property type="match status" value="1"/>
</dbReference>
<dbReference type="FunFam" id="3.90.199.10:FF:000001">
    <property type="entry name" value="DNA gyrase subunit A"/>
    <property type="match status" value="1"/>
</dbReference>
<organism evidence="14 15">
    <name type="scientific">Flavobacterium nackdongense</name>
    <dbReference type="NCBI Taxonomy" id="2547394"/>
    <lineage>
        <taxon>Bacteria</taxon>
        <taxon>Pseudomonadati</taxon>
        <taxon>Bacteroidota</taxon>
        <taxon>Flavobacteriia</taxon>
        <taxon>Flavobacteriales</taxon>
        <taxon>Flavobacteriaceae</taxon>
        <taxon>Flavobacterium</taxon>
    </lineage>
</organism>
<dbReference type="InterPro" id="IPR013760">
    <property type="entry name" value="Topo_IIA-like_dom_sf"/>
</dbReference>
<evidence type="ECO:0000256" key="2">
    <source>
        <dbReference type="ARBA" id="ARBA00008263"/>
    </source>
</evidence>
<dbReference type="GO" id="GO:0006265">
    <property type="term" value="P:DNA topological change"/>
    <property type="evidence" value="ECO:0007669"/>
    <property type="project" value="UniProtKB-UniRule"/>
</dbReference>
<dbReference type="NCBIfam" id="TIGR01063">
    <property type="entry name" value="gyrA"/>
    <property type="match status" value="1"/>
</dbReference>
<dbReference type="OrthoDB" id="9806486at2"/>
<dbReference type="GO" id="GO:0006261">
    <property type="term" value="P:DNA-templated DNA replication"/>
    <property type="evidence" value="ECO:0007669"/>
    <property type="project" value="UniProtKB-UniRule"/>
</dbReference>
<accession>A0A4P6YHG2</accession>
<dbReference type="SUPFAM" id="SSF56719">
    <property type="entry name" value="Type II DNA topoisomerase"/>
    <property type="match status" value="1"/>
</dbReference>
<dbReference type="Pfam" id="PF03989">
    <property type="entry name" value="DNA_gyraseA_C"/>
    <property type="match status" value="6"/>
</dbReference>
<name>A0A4P6YHG2_9FLAO</name>
<dbReference type="PROSITE" id="PS52040">
    <property type="entry name" value="TOPO_IIA"/>
    <property type="match status" value="1"/>
</dbReference>
<keyword evidence="3 9" id="KW-0547">Nucleotide-binding</keyword>
<dbReference type="GO" id="GO:0005737">
    <property type="term" value="C:cytoplasm"/>
    <property type="evidence" value="ECO:0007669"/>
    <property type="project" value="UniProtKB-SubCell"/>
</dbReference>
<dbReference type="InterPro" id="IPR050220">
    <property type="entry name" value="Type_II_DNA_Topoisomerases"/>
</dbReference>
<dbReference type="AlphaFoldDB" id="A0A4P6YHG2"/>
<dbReference type="GO" id="GO:0009330">
    <property type="term" value="C:DNA topoisomerase type II (double strand cut, ATP-hydrolyzing) complex"/>
    <property type="evidence" value="ECO:0007669"/>
    <property type="project" value="TreeGrafter"/>
</dbReference>
<dbReference type="PANTHER" id="PTHR43493">
    <property type="entry name" value="DNA GYRASE/TOPOISOMERASE SUBUNIT A"/>
    <property type="match status" value="1"/>
</dbReference>
<dbReference type="KEGG" id="fnk:E1750_16290"/>
<feature type="domain" description="Topo IIA-type catalytic" evidence="13">
    <location>
        <begin position="33"/>
        <end position="496"/>
    </location>
</feature>
<dbReference type="Gene3D" id="3.30.1360.40">
    <property type="match status" value="1"/>
</dbReference>
<protein>
    <recommendedName>
        <fullName evidence="9">DNA gyrase subunit A</fullName>
        <ecNumber evidence="9">5.6.2.2</ecNumber>
    </recommendedName>
</protein>
<comment type="subunit">
    <text evidence="8">Heterotetramer composed of ParC and ParE.</text>
</comment>
<dbReference type="HAMAP" id="MF_01897">
    <property type="entry name" value="GyrA"/>
    <property type="match status" value="1"/>
</dbReference>
<proteinExistence type="inferred from homology"/>
<dbReference type="NCBIfam" id="NF004043">
    <property type="entry name" value="PRK05560.1"/>
    <property type="match status" value="1"/>
</dbReference>
<sequence>MSEGEKLIPINIEDEMKSAYIDYSMSVIVSRALPDVRDGLKPVHRRVLYGMYDLGVTSKSAHKKSARIVGEVLGKYHPHGDTSVYDAMVRMAQEWSLRYLLVDGQGNFGSVDGDSPAAMRYTEARMRKISEEIMADIEKETVDFQLNFDDTLYEPKVMPTRVPTLLINGATGIAVGMATNMPPHNLTEVINGTLAFIDNNDIEVDELMTHIKAPDFPTGGTIYGYEGVREAFKTGRGRIVMRAKVGFEEVDGRECIIVTEIPYQVNKADMIKRTADLVNEKKIEGIANIRDESDRNGMRIVYILKRDATPNVVLNTLYKFTQLQSSFSVNNIALVKGRPQMLNLKDMIHYFVEHRHDVVIRRTRFELRKAEERAHILEGLIIASDNIDEVIALIRSSKNTDEAREKLIERFQLSDLQARAIVEMRLRQLTGLEQDKLRAEYEELMKLIEHLKALLEDVNLRTALIKEELVEIRDKYGDARRSMIEYSGGDVSIEDLIADENVVITISHAGYIKRTNLSEYKTQNRGGVGQKSAGTRDQDFLENMFVATNHQYMMFFTQKGKCFWMRVYEIPEGSKTAKGRAIQNLINIESDDKVKAFICTQDLKDQDYIKSHNLVMVTKQGQVKKTSLEKYSRPRVNGVAAITIKEGDELLEAKLTNGESQIILAVKSGKLVRFEETKTRPMGRTASGVRGITLKDETDEVIGMVTVDKDNINDSQILVVTENGYGKRTKLVDEDGEDVYRITNRGGKGVKTLNITEKTGKLISISAVTDADDLMIINKSGLTIRMAVEDLRVMGRATQGVKLINLKGSDSIAAVTKVMKDDVAEVVVDEDGNVIETEAIERVKPVLEVLEEDGVAEDDDSDEEDDIVEDDEDEAEDDDETDN</sequence>
<evidence type="ECO:0000256" key="1">
    <source>
        <dbReference type="ARBA" id="ARBA00000185"/>
    </source>
</evidence>
<dbReference type="EMBL" id="CP037933">
    <property type="protein sequence ID" value="QBN20287.1"/>
    <property type="molecule type" value="Genomic_DNA"/>
</dbReference>
<dbReference type="InterPro" id="IPR006691">
    <property type="entry name" value="GyrA/parC_rep"/>
</dbReference>
<dbReference type="InterPro" id="IPR013758">
    <property type="entry name" value="Topo_IIA_A/C_ab"/>
</dbReference>
<dbReference type="FunFam" id="3.30.1360.40:FF:000002">
    <property type="entry name" value="DNA gyrase subunit A"/>
    <property type="match status" value="1"/>
</dbReference>
<comment type="miscellaneous">
    <text evidence="9">Few gyrases are as efficient as E.coli at forming negative supercoils. Not all organisms have 2 type II topoisomerases; in organisms with a single type II topoisomerase this enzyme also has to decatenate newly replicated chromosomes.</text>
</comment>
<keyword evidence="11" id="KW-0175">Coiled coil</keyword>
<dbReference type="GO" id="GO:0005524">
    <property type="term" value="F:ATP binding"/>
    <property type="evidence" value="ECO:0007669"/>
    <property type="project" value="UniProtKB-UniRule"/>
</dbReference>
<keyword evidence="7 9" id="KW-0413">Isomerase</keyword>
<feature type="active site" description="O-(5'-phospho-DNA)-tyrosine intermediate" evidence="9 10">
    <location>
        <position position="121"/>
    </location>
</feature>
<dbReference type="Gene3D" id="1.10.268.10">
    <property type="entry name" value="Topoisomerase, domain 3"/>
    <property type="match status" value="1"/>
</dbReference>
<dbReference type="Proteomes" id="UP000291124">
    <property type="component" value="Chromosome"/>
</dbReference>
<feature type="region of interest" description="Disordered" evidence="12">
    <location>
        <begin position="848"/>
        <end position="883"/>
    </location>
</feature>
<dbReference type="Gene3D" id="2.120.10.90">
    <property type="entry name" value="DNA gyrase/topoisomerase IV, subunit A, C-terminal"/>
    <property type="match status" value="1"/>
</dbReference>
<dbReference type="RefSeq" id="WP_133277787.1">
    <property type="nucleotide sequence ID" value="NZ_CP037933.1"/>
</dbReference>
<keyword evidence="4 9" id="KW-0067">ATP-binding</keyword>
<dbReference type="GO" id="GO:0003677">
    <property type="term" value="F:DNA binding"/>
    <property type="evidence" value="ECO:0007669"/>
    <property type="project" value="UniProtKB-UniRule"/>
</dbReference>
<comment type="subcellular location">
    <subcellularLocation>
        <location evidence="9">Cytoplasm</location>
    </subcellularLocation>
</comment>
<dbReference type="FunFam" id="2.120.10.90:FF:000005">
    <property type="entry name" value="DNA topoisomerase 4 subunit A"/>
    <property type="match status" value="1"/>
</dbReference>
<evidence type="ECO:0000256" key="4">
    <source>
        <dbReference type="ARBA" id="ARBA00022840"/>
    </source>
</evidence>
<evidence type="ECO:0000256" key="9">
    <source>
        <dbReference type="HAMAP-Rule" id="MF_01897"/>
    </source>
</evidence>
<dbReference type="Gene3D" id="3.90.199.10">
    <property type="entry name" value="Topoisomerase II, domain 5"/>
    <property type="match status" value="1"/>
</dbReference>
<gene>
    <name evidence="9 14" type="primary">gyrA</name>
    <name evidence="14" type="ORF">E1750_16290</name>
</gene>
<dbReference type="GO" id="GO:0005694">
    <property type="term" value="C:chromosome"/>
    <property type="evidence" value="ECO:0007669"/>
    <property type="project" value="InterPro"/>
</dbReference>
<dbReference type="InterPro" id="IPR013757">
    <property type="entry name" value="Topo_IIA_A_a_sf"/>
</dbReference>
<evidence type="ECO:0000313" key="15">
    <source>
        <dbReference type="Proteomes" id="UP000291124"/>
    </source>
</evidence>
<comment type="catalytic activity">
    <reaction evidence="1 9 10">
        <text>ATP-dependent breakage, passage and rejoining of double-stranded DNA.</text>
        <dbReference type="EC" id="5.6.2.2"/>
    </reaction>
</comment>
<evidence type="ECO:0000256" key="6">
    <source>
        <dbReference type="ARBA" id="ARBA00023125"/>
    </source>
</evidence>
<comment type="function">
    <text evidence="9">A type II topoisomerase that negatively supercoils closed circular double-stranded (ds) DNA in an ATP-dependent manner to modulate DNA topology and maintain chromosomes in an underwound state. Negative supercoiling favors strand separation, and DNA replication, transcription, recombination and repair, all of which involve strand separation. Also able to catalyze the interconversion of other topological isomers of dsDNA rings, including catenanes and knotted rings. Type II topoisomerases break and join 2 DNA strands simultaneously in an ATP-dependent manner.</text>
</comment>
<comment type="similarity">
    <text evidence="2 9">Belongs to the type II topoisomerase GyrA/ParC subunit family.</text>
</comment>
<dbReference type="InterPro" id="IPR002205">
    <property type="entry name" value="Topo_IIA_dom_A"/>
</dbReference>
<evidence type="ECO:0000256" key="7">
    <source>
        <dbReference type="ARBA" id="ARBA00023235"/>
    </source>
</evidence>
<feature type="coiled-coil region" evidence="11">
    <location>
        <begin position="434"/>
        <end position="461"/>
    </location>
</feature>
<keyword evidence="15" id="KW-1185">Reference proteome</keyword>
<dbReference type="EC" id="5.6.2.2" evidence="9"/>
<evidence type="ECO:0000256" key="3">
    <source>
        <dbReference type="ARBA" id="ARBA00022741"/>
    </source>
</evidence>
<keyword evidence="9" id="KW-0963">Cytoplasm</keyword>
<dbReference type="SUPFAM" id="SSF101904">
    <property type="entry name" value="GyrA/ParC C-terminal domain-like"/>
    <property type="match status" value="1"/>
</dbReference>
<evidence type="ECO:0000256" key="11">
    <source>
        <dbReference type="SAM" id="Coils"/>
    </source>
</evidence>
<comment type="subunit">
    <text evidence="9">Heterotetramer, composed of two GyrA and two GyrB chains. In the heterotetramer, GyrA contains the active site tyrosine that forms a transient covalent intermediate with DNA, while GyrB binds cofactors and catalyzes ATP hydrolysis.</text>
</comment>